<keyword evidence="3" id="KW-1185">Reference proteome</keyword>
<evidence type="ECO:0000313" key="2">
    <source>
        <dbReference type="EMBL" id="KAL1873636.1"/>
    </source>
</evidence>
<protein>
    <submittedName>
        <fullName evidence="2">Uncharacterized protein</fullName>
    </submittedName>
</protein>
<gene>
    <name evidence="2" type="ORF">Plec18167_006153</name>
</gene>
<name>A0ABR3XCF2_9EURO</name>
<dbReference type="Pfam" id="PF12520">
    <property type="entry name" value="DUF3723"/>
    <property type="match status" value="1"/>
</dbReference>
<dbReference type="InterPro" id="IPR022198">
    <property type="entry name" value="DUF3723"/>
</dbReference>
<evidence type="ECO:0000256" key="1">
    <source>
        <dbReference type="SAM" id="MobiDB-lite"/>
    </source>
</evidence>
<dbReference type="EMBL" id="JAVDPF010000021">
    <property type="protein sequence ID" value="KAL1873636.1"/>
    <property type="molecule type" value="Genomic_DNA"/>
</dbReference>
<evidence type="ECO:0000313" key="3">
    <source>
        <dbReference type="Proteomes" id="UP001583193"/>
    </source>
</evidence>
<sequence length="816" mass="93612">MEPLNTAINYGYSADRIAQQRSLYFRGRAKVKLSNLEFERDEVLGTRPEDKANTQRLVEVFRTEGCVRLEPEHHVAAVVSEDQLHQSLLLSSTSQEALIQAPEPPILNLSHDTKLICLYGKHRLKAAEICGEDWWVVELYLDELPAEARSQLREESSNSKNFLDGVIYRTFRQYQLVGDVYHSRKWWARLSSDEKKKQIRRLQRHERLMRGYDRLLPFIGLWDTFVTGHIKLILGLRCPEETLRYLDRMHQILTELFPGESAALVDSNSVRHVEGLMPVLSSQDRFQIETKMASKVLFPLVLDASDRERLRTKLLQTDRFLSLHTLAQDAAYLSPAVTALKKLLPPKFEQSIRNALLKLFQMPETGCQIQVSEYKFEPLPHPMDAADLSILQLWLFAMRHFVKPHAGKPQERSAYRSWLNWPSEQRRLYLLASFAQRLGFQSTGVLADPSYGDLGRQLLEAVFQEEFLDTKQSNFSTAANRMGEIIGRASSRQEMATDHPVLATDDISKAARRRSNSPTATEYLEERRYFYLGYVYCPDQPSAAYPTSFAVTRQIFFSFFGREPFYGILSSQATAENTAECDHRGENLATPEFQNPRQFHSSPLASIPEQPMESDTSVEPVEFEPHPPGSPPIPSRSMEIEPPIADGFENSSSVVDYHVKSPIVNNLDAWDIINIWNNSSKKVIVLFLFESREYIKFPVRDPIHLPSTMSSLSKDHYFFLMENDDNISISEGFYEDILQHRLLLVMRKDGPSQRENLVFDSQGVTASEQEQILQYVKKYVVATGKRSRPPEDVLNAGRRVLARRRRDSDGSLSDIL</sequence>
<feature type="region of interest" description="Disordered" evidence="1">
    <location>
        <begin position="603"/>
        <end position="634"/>
    </location>
</feature>
<organism evidence="2 3">
    <name type="scientific">Paecilomyces lecythidis</name>
    <dbReference type="NCBI Taxonomy" id="3004212"/>
    <lineage>
        <taxon>Eukaryota</taxon>
        <taxon>Fungi</taxon>
        <taxon>Dikarya</taxon>
        <taxon>Ascomycota</taxon>
        <taxon>Pezizomycotina</taxon>
        <taxon>Eurotiomycetes</taxon>
        <taxon>Eurotiomycetidae</taxon>
        <taxon>Eurotiales</taxon>
        <taxon>Thermoascaceae</taxon>
        <taxon>Paecilomyces</taxon>
    </lineage>
</organism>
<dbReference type="Proteomes" id="UP001583193">
    <property type="component" value="Unassembled WGS sequence"/>
</dbReference>
<accession>A0ABR3XCF2</accession>
<comment type="caution">
    <text evidence="2">The sequence shown here is derived from an EMBL/GenBank/DDBJ whole genome shotgun (WGS) entry which is preliminary data.</text>
</comment>
<proteinExistence type="predicted"/>
<reference evidence="2 3" key="1">
    <citation type="journal article" date="2024" name="IMA Fungus">
        <title>IMA Genome - F19 : A genome assembly and annotation guide to empower mycologists, including annotated draft genome sequences of Ceratocystis pirilliformis, Diaporthe australafricana, Fusarium ophioides, Paecilomyces lecythidis, and Sporothrix stenoceras.</title>
        <authorList>
            <person name="Aylward J."/>
            <person name="Wilson A.M."/>
            <person name="Visagie C.M."/>
            <person name="Spraker J."/>
            <person name="Barnes I."/>
            <person name="Buitendag C."/>
            <person name="Ceriani C."/>
            <person name="Del Mar Angel L."/>
            <person name="du Plessis D."/>
            <person name="Fuchs T."/>
            <person name="Gasser K."/>
            <person name="Kramer D."/>
            <person name="Li W."/>
            <person name="Munsamy K."/>
            <person name="Piso A."/>
            <person name="Price J.L."/>
            <person name="Sonnekus B."/>
            <person name="Thomas C."/>
            <person name="van der Nest A."/>
            <person name="van Dijk A."/>
            <person name="van Heerden A."/>
            <person name="van Vuuren N."/>
            <person name="Yilmaz N."/>
            <person name="Duong T.A."/>
            <person name="van der Merwe N.A."/>
            <person name="Wingfield M.J."/>
            <person name="Wingfield B.D."/>
        </authorList>
    </citation>
    <scope>NUCLEOTIDE SEQUENCE [LARGE SCALE GENOMIC DNA]</scope>
    <source>
        <strain evidence="2 3">CMW 18167</strain>
    </source>
</reference>